<dbReference type="Gene3D" id="3.20.20.60">
    <property type="entry name" value="Phosphoenolpyruvate-binding domains"/>
    <property type="match status" value="1"/>
</dbReference>
<dbReference type="PANTHER" id="PTHR42905">
    <property type="entry name" value="PHOSPHOENOLPYRUVATE CARBOXYLASE"/>
    <property type="match status" value="1"/>
</dbReference>
<dbReference type="CDD" id="cd00377">
    <property type="entry name" value="ICL_PEPM"/>
    <property type="match status" value="1"/>
</dbReference>
<comment type="caution">
    <text evidence="2">The sequence shown here is derived from an EMBL/GenBank/DDBJ whole genome shotgun (WGS) entry which is preliminary data.</text>
</comment>
<evidence type="ECO:0008006" key="4">
    <source>
        <dbReference type="Google" id="ProtNLM"/>
    </source>
</evidence>
<feature type="region of interest" description="Disordered" evidence="1">
    <location>
        <begin position="1"/>
        <end position="30"/>
    </location>
</feature>
<gene>
    <name evidence="2" type="ORF">WJX81_006814</name>
</gene>
<feature type="region of interest" description="Disordered" evidence="1">
    <location>
        <begin position="331"/>
        <end position="440"/>
    </location>
</feature>
<evidence type="ECO:0000256" key="1">
    <source>
        <dbReference type="SAM" id="MobiDB-lite"/>
    </source>
</evidence>
<feature type="compositionally biased region" description="Low complexity" evidence="1">
    <location>
        <begin position="348"/>
        <end position="381"/>
    </location>
</feature>
<name>A0AAW1RV63_9CHLO</name>
<reference evidence="2 3" key="1">
    <citation type="journal article" date="2024" name="Nat. Commun.">
        <title>Phylogenomics reveals the evolutionary origins of lichenization in chlorophyte algae.</title>
        <authorList>
            <person name="Puginier C."/>
            <person name="Libourel C."/>
            <person name="Otte J."/>
            <person name="Skaloud P."/>
            <person name="Haon M."/>
            <person name="Grisel S."/>
            <person name="Petersen M."/>
            <person name="Berrin J.G."/>
            <person name="Delaux P.M."/>
            <person name="Dal Grande F."/>
            <person name="Keller J."/>
        </authorList>
    </citation>
    <scope>NUCLEOTIDE SEQUENCE [LARGE SCALE GENOMIC DNA]</scope>
    <source>
        <strain evidence="2 3">SAG 245.80</strain>
    </source>
</reference>
<dbReference type="SUPFAM" id="SSF51621">
    <property type="entry name" value="Phosphoenolpyruvate/pyruvate domain"/>
    <property type="match status" value="1"/>
</dbReference>
<keyword evidence="3" id="KW-1185">Reference proteome</keyword>
<dbReference type="InterPro" id="IPR015813">
    <property type="entry name" value="Pyrv/PenolPyrv_kinase-like_dom"/>
</dbReference>
<dbReference type="InterPro" id="IPR040442">
    <property type="entry name" value="Pyrv_kinase-like_dom_sf"/>
</dbReference>
<proteinExistence type="predicted"/>
<evidence type="ECO:0000313" key="3">
    <source>
        <dbReference type="Proteomes" id="UP001445335"/>
    </source>
</evidence>
<dbReference type="EMBL" id="JALJOU010000024">
    <property type="protein sequence ID" value="KAK9837011.1"/>
    <property type="molecule type" value="Genomic_DNA"/>
</dbReference>
<dbReference type="Pfam" id="PF13714">
    <property type="entry name" value="PEP_mutase"/>
    <property type="match status" value="1"/>
</dbReference>
<accession>A0AAW1RV63</accession>
<organism evidence="2 3">
    <name type="scientific">Elliptochloris bilobata</name>
    <dbReference type="NCBI Taxonomy" id="381761"/>
    <lineage>
        <taxon>Eukaryota</taxon>
        <taxon>Viridiplantae</taxon>
        <taxon>Chlorophyta</taxon>
        <taxon>core chlorophytes</taxon>
        <taxon>Trebouxiophyceae</taxon>
        <taxon>Trebouxiophyceae incertae sedis</taxon>
        <taxon>Elliptochloris clade</taxon>
        <taxon>Elliptochloris</taxon>
    </lineage>
</organism>
<dbReference type="AlphaFoldDB" id="A0AAW1RV63"/>
<dbReference type="Proteomes" id="UP001445335">
    <property type="component" value="Unassembled WGS sequence"/>
</dbReference>
<dbReference type="InterPro" id="IPR039556">
    <property type="entry name" value="ICL/PEPM"/>
</dbReference>
<sequence length="514" mass="53318">MAAGSGVKLRASNRKGTQQDALLASPARQFSRPRRGAFTCRAQQQPTSRAAALRALLAKPDILKAPCCHDGLSARLVEQAGFPAAFMSGFSTAAARLGAPDTGLLSYAEVVDQGRYVHEATGRLPVIGDADTGYGNAVNVKRTLRGFAAAGFAGILIEDQVVPKSCGHVRGKRVAGREEAVARIRAAVDARAEGGVDILIVARSDARQADCMQEALWRAAAFADAGADMLFIDALGSEDEMRTFCQLGGAAARLPKMANMLEGGGKTPLLPPAALQELGFSIVAYPLSLLGVSDGRIPGPEALPSFEELQRAVGFPEYYAEEARYAVPQPATAPLSSNLGDDRSAAGSTSPAAESIAPESPARQEAGASAASAAEPSHGAATSGQARQTSSLEEDLASLEEPASQQRIETVEPDAIIPSRLGSASNGNGPEAGTSGGPPVLRVRITNATSGAVRLDTRFPLDFLPGLAAFVPQVRGVDVTALVRASERGAAADPKRALADFEANGERIELFLEA</sequence>
<dbReference type="PANTHER" id="PTHR42905:SF2">
    <property type="entry name" value="PHOSPHOENOLPYRUVATE CARBOXYLASE FAMILY PROTEIN"/>
    <property type="match status" value="1"/>
</dbReference>
<evidence type="ECO:0000313" key="2">
    <source>
        <dbReference type="EMBL" id="KAK9837011.1"/>
    </source>
</evidence>
<protein>
    <recommendedName>
        <fullName evidence="4">Isocitrate lyase</fullName>
    </recommendedName>
</protein>
<dbReference type="GO" id="GO:0003824">
    <property type="term" value="F:catalytic activity"/>
    <property type="evidence" value="ECO:0007669"/>
    <property type="project" value="InterPro"/>
</dbReference>